<keyword evidence="5" id="KW-0732">Signal</keyword>
<dbReference type="SUPFAM" id="SSF49464">
    <property type="entry name" value="Carboxypeptidase regulatory domain-like"/>
    <property type="match status" value="1"/>
</dbReference>
<dbReference type="InterPro" id="IPR008969">
    <property type="entry name" value="CarboxyPept-like_regulatory"/>
</dbReference>
<dbReference type="Gene3D" id="2.170.130.10">
    <property type="entry name" value="TonB-dependent receptor, plug domain"/>
    <property type="match status" value="1"/>
</dbReference>
<reference evidence="7 8" key="1">
    <citation type="submission" date="2023-12" db="EMBL/GenBank/DDBJ databases">
        <title>Genome sequencing and assembly of bacterial species from a model synthetic community.</title>
        <authorList>
            <person name="Hogle S.L."/>
        </authorList>
    </citation>
    <scope>NUCLEOTIDE SEQUENCE [LARGE SCALE GENOMIC DNA]</scope>
    <source>
        <strain evidence="7 8">HAMBI_3031</strain>
    </source>
</reference>
<evidence type="ECO:0000259" key="6">
    <source>
        <dbReference type="Pfam" id="PF14905"/>
    </source>
</evidence>
<dbReference type="Pfam" id="PF14905">
    <property type="entry name" value="OMP_b-brl_3"/>
    <property type="match status" value="1"/>
</dbReference>
<evidence type="ECO:0000256" key="3">
    <source>
        <dbReference type="ARBA" id="ARBA00023237"/>
    </source>
</evidence>
<feature type="compositionally biased region" description="Basic and acidic residues" evidence="4">
    <location>
        <begin position="796"/>
        <end position="806"/>
    </location>
</feature>
<dbReference type="InterPro" id="IPR041700">
    <property type="entry name" value="OMP_b-brl_3"/>
</dbReference>
<evidence type="ECO:0000313" key="8">
    <source>
        <dbReference type="Proteomes" id="UP001325680"/>
    </source>
</evidence>
<accession>A0ABZ0W5N0</accession>
<keyword evidence="2" id="KW-0472">Membrane</keyword>
<comment type="subcellular location">
    <subcellularLocation>
        <location evidence="1">Cell outer membrane</location>
    </subcellularLocation>
</comment>
<evidence type="ECO:0000256" key="5">
    <source>
        <dbReference type="SAM" id="SignalP"/>
    </source>
</evidence>
<dbReference type="Gene3D" id="2.40.170.20">
    <property type="entry name" value="TonB-dependent receptor, beta-barrel domain"/>
    <property type="match status" value="1"/>
</dbReference>
<feature type="chain" id="PRO_5046409463" evidence="5">
    <location>
        <begin position="20"/>
        <end position="818"/>
    </location>
</feature>
<dbReference type="SUPFAM" id="SSF56935">
    <property type="entry name" value="Porins"/>
    <property type="match status" value="1"/>
</dbReference>
<dbReference type="RefSeq" id="WP_114792448.1">
    <property type="nucleotide sequence ID" value="NZ_CP139960.1"/>
</dbReference>
<evidence type="ECO:0000256" key="4">
    <source>
        <dbReference type="SAM" id="MobiDB-lite"/>
    </source>
</evidence>
<keyword evidence="3" id="KW-0998">Cell outer membrane</keyword>
<feature type="region of interest" description="Disordered" evidence="4">
    <location>
        <begin position="792"/>
        <end position="818"/>
    </location>
</feature>
<feature type="domain" description="Outer membrane protein beta-barrel" evidence="6">
    <location>
        <begin position="378"/>
        <end position="781"/>
    </location>
</feature>
<proteinExistence type="predicted"/>
<keyword evidence="8" id="KW-1185">Reference proteome</keyword>
<feature type="signal peptide" evidence="5">
    <location>
        <begin position="1"/>
        <end position="19"/>
    </location>
</feature>
<feature type="compositionally biased region" description="Gly residues" evidence="4">
    <location>
        <begin position="807"/>
        <end position="818"/>
    </location>
</feature>
<gene>
    <name evidence="7" type="ORF">U0035_17285</name>
</gene>
<dbReference type="EMBL" id="CP139960">
    <property type="protein sequence ID" value="WQD37425.1"/>
    <property type="molecule type" value="Genomic_DNA"/>
</dbReference>
<dbReference type="Gene3D" id="2.60.40.1120">
    <property type="entry name" value="Carboxypeptidase-like, regulatory domain"/>
    <property type="match status" value="1"/>
</dbReference>
<dbReference type="InterPro" id="IPR036942">
    <property type="entry name" value="Beta-barrel_TonB_sf"/>
</dbReference>
<dbReference type="PANTHER" id="PTHR40980:SF4">
    <property type="entry name" value="TONB-DEPENDENT RECEPTOR-LIKE BETA-BARREL DOMAIN-CONTAINING PROTEIN"/>
    <property type="match status" value="1"/>
</dbReference>
<keyword evidence="7" id="KW-0675">Receptor</keyword>
<evidence type="ECO:0000256" key="1">
    <source>
        <dbReference type="ARBA" id="ARBA00004442"/>
    </source>
</evidence>
<name>A0ABZ0W5N0_9BACT</name>
<dbReference type="InterPro" id="IPR037066">
    <property type="entry name" value="Plug_dom_sf"/>
</dbReference>
<evidence type="ECO:0000256" key="2">
    <source>
        <dbReference type="ARBA" id="ARBA00023136"/>
    </source>
</evidence>
<sequence length="818" mass="90561">MRILVLILCLSVLQTTANAQKISGTVKDADNKPLNAATVTLLKAADSSIAKLNASDKSGSYAFEHIEPGKYLVLATAVGYTKAYSAAFELAGTDKTVPAIALSKVATEMSAVVVTARRPLIEVKADKMVVNVEGTVNATGNDGIDLLRRSPGVLVDKDDNISMSGKNGVEVYIDGKPSPLKGSDLANYLRSLQSSSIESIELITNPGARYEASGNAGIINIKLKKDKALGTNGTVNAGYNVGVFGKYNGGISLNHRSKKANYFGNYNYSNGLNYNKLTLYREIKGANGAVDTIFDQLSNMKSERQAHGFKAGMDYYLNTKNTLGVILSGNISDNTNKTAGPMTITPRGESTDRILEANPVMEGDRKNYNANVNYKYADTAGRQLNIDLDYGRYENYTNQYIPNIYYTGDHATEVSRNIYRLITPTDINIYSFKADWEQNFKKGKLSYGTKIGFVESFNNFNRFDANGPKELLDINSSNVFDYTENVNALYVNYNRQFKGFMIQVGLRGENTNSNGVSSSEVAPDSTVKRSYTDLFPSAAITFNKNPMSQWNFTFSRRIDRPNYSNLNPFRFALNDYTYQQGNPYLRPQYTNSFGITHTFKYKLNTTLNYSHIKDMFAQILDTTEASKSFQITRNLATQDVISLNVSYPFSYKAFTLFSNLNSNYSIYKANFGGGARDIHEEVFSYTIYTQGSYKFAKTWTAELTGLYISPSIWQGIFRSKAMGFVDAGMQKTILQGKGTVKASVSDIFKTMRFRGDANYAGAINRVGANWESRQFKINFTYRFGSAQVKAARQRKTGLEEENKRTGDGGGTPGGTGQQ</sequence>
<dbReference type="Pfam" id="PF13620">
    <property type="entry name" value="CarboxypepD_reg"/>
    <property type="match status" value="1"/>
</dbReference>
<dbReference type="PANTHER" id="PTHR40980">
    <property type="entry name" value="PLUG DOMAIN-CONTAINING PROTEIN"/>
    <property type="match status" value="1"/>
</dbReference>
<dbReference type="Proteomes" id="UP001325680">
    <property type="component" value="Chromosome"/>
</dbReference>
<protein>
    <submittedName>
        <fullName evidence="7">TonB-dependent receptor</fullName>
    </submittedName>
</protein>
<organism evidence="7 8">
    <name type="scientific">Niabella yanshanensis</name>
    <dbReference type="NCBI Taxonomy" id="577386"/>
    <lineage>
        <taxon>Bacteria</taxon>
        <taxon>Pseudomonadati</taxon>
        <taxon>Bacteroidota</taxon>
        <taxon>Chitinophagia</taxon>
        <taxon>Chitinophagales</taxon>
        <taxon>Chitinophagaceae</taxon>
        <taxon>Niabella</taxon>
    </lineage>
</organism>
<evidence type="ECO:0000313" key="7">
    <source>
        <dbReference type="EMBL" id="WQD37425.1"/>
    </source>
</evidence>